<evidence type="ECO:0000313" key="1">
    <source>
        <dbReference type="EMBL" id="MEU3787488.1"/>
    </source>
</evidence>
<proteinExistence type="predicted"/>
<evidence type="ECO:0000313" key="2">
    <source>
        <dbReference type="Proteomes" id="UP001550739"/>
    </source>
</evidence>
<gene>
    <name evidence="1" type="ORF">AB0E89_44430</name>
</gene>
<organism evidence="1 2">
    <name type="scientific">Streptomyces sp. 900129855</name>
    <dbReference type="NCBI Taxonomy" id="3155129"/>
    <lineage>
        <taxon>Bacteria</taxon>
        <taxon>Bacillati</taxon>
        <taxon>Actinomycetota</taxon>
        <taxon>Actinomycetes</taxon>
        <taxon>Kitasatosporales</taxon>
        <taxon>Streptomycetaceae</taxon>
        <taxon>Streptomyces</taxon>
    </lineage>
</organism>
<dbReference type="Proteomes" id="UP001550739">
    <property type="component" value="Unassembled WGS sequence"/>
</dbReference>
<accession>A0ABV2ZYY8</accession>
<reference evidence="1 2" key="1">
    <citation type="submission" date="2024-06" db="EMBL/GenBank/DDBJ databases">
        <title>The Natural Products Discovery Center: Release of the First 8490 Sequenced Strains for Exploring Actinobacteria Biosynthetic Diversity.</title>
        <authorList>
            <person name="Kalkreuter E."/>
            <person name="Kautsar S.A."/>
            <person name="Yang D."/>
            <person name="Bader C.D."/>
            <person name="Teijaro C.N."/>
            <person name="Fluegel L."/>
            <person name="Davis C.M."/>
            <person name="Simpson J.R."/>
            <person name="Lauterbach L."/>
            <person name="Steele A.D."/>
            <person name="Gui C."/>
            <person name="Meng S."/>
            <person name="Li G."/>
            <person name="Viehrig K."/>
            <person name="Ye F."/>
            <person name="Su P."/>
            <person name="Kiefer A.F."/>
            <person name="Nichols A."/>
            <person name="Cepeda A.J."/>
            <person name="Yan W."/>
            <person name="Fan B."/>
            <person name="Jiang Y."/>
            <person name="Adhikari A."/>
            <person name="Zheng C.-J."/>
            <person name="Schuster L."/>
            <person name="Cowan T.M."/>
            <person name="Smanski M.J."/>
            <person name="Chevrette M.G."/>
            <person name="De Carvalho L.P.S."/>
            <person name="Shen B."/>
        </authorList>
    </citation>
    <scope>NUCLEOTIDE SEQUENCE [LARGE SCALE GENOMIC DNA]</scope>
    <source>
        <strain evidence="1 2">NPDC033843</strain>
    </source>
</reference>
<dbReference type="EMBL" id="JBEZVE010000044">
    <property type="protein sequence ID" value="MEU3787488.1"/>
    <property type="molecule type" value="Genomic_DNA"/>
</dbReference>
<keyword evidence="2" id="KW-1185">Reference proteome</keyword>
<comment type="caution">
    <text evidence="1">The sequence shown here is derived from an EMBL/GenBank/DDBJ whole genome shotgun (WGS) entry which is preliminary data.</text>
</comment>
<name>A0ABV2ZYY8_9ACTN</name>
<sequence>MTRRMFRRCGNAPGAITPEDQAVVDQFRAMLTALRDPEPWTPGLYRDVAVRVGPFVERAHPIPGDDYGPDLIAVSLVHPDTPHAAAYLHGHQLGYTGRGWLRCETDKIIGVWNPAFTPLTHAAADLELPDDVGMQPAHYAVHVEARRKDNSGRILLRMGPYTQTAVATRDTDRLNTLLEGKAATVMPGYTITAKDTVFHVSDHASYNDPHETDACELLAALLEDVSASW</sequence>
<dbReference type="RefSeq" id="WP_361710061.1">
    <property type="nucleotide sequence ID" value="NZ_JBEZVE010000044.1"/>
</dbReference>
<protein>
    <submittedName>
        <fullName evidence="1">Uncharacterized protein</fullName>
    </submittedName>
</protein>